<evidence type="ECO:0000313" key="2">
    <source>
        <dbReference type="Proteomes" id="UP000008206"/>
    </source>
</evidence>
<proteinExistence type="predicted"/>
<dbReference type="EMBL" id="CP002199">
    <property type="protein sequence ID" value="ADN17671.1"/>
    <property type="molecule type" value="Genomic_DNA"/>
</dbReference>
<evidence type="ECO:0000313" key="1">
    <source>
        <dbReference type="EMBL" id="ADN17671.1"/>
    </source>
</evidence>
<dbReference type="KEGG" id="cyj:Cyan7822_5816"/>
<gene>
    <name evidence="1" type="ordered locus">Cyan7822_5816</name>
</gene>
<keyword evidence="2" id="KW-1185">Reference proteome</keyword>
<protein>
    <submittedName>
        <fullName evidence="1">Uncharacterized protein</fullName>
    </submittedName>
</protein>
<dbReference type="Proteomes" id="UP000008206">
    <property type="component" value="Plasmid Cy782201"/>
</dbReference>
<organism evidence="1 2">
    <name type="scientific">Gloeothece verrucosa (strain PCC 7822)</name>
    <name type="common">Cyanothece sp. (strain PCC 7822)</name>
    <dbReference type="NCBI Taxonomy" id="497965"/>
    <lineage>
        <taxon>Bacteria</taxon>
        <taxon>Bacillati</taxon>
        <taxon>Cyanobacteriota</taxon>
        <taxon>Cyanophyceae</taxon>
        <taxon>Oscillatoriophycideae</taxon>
        <taxon>Chroococcales</taxon>
        <taxon>Aphanothecaceae</taxon>
        <taxon>Gloeothece</taxon>
        <taxon>Gloeothece verrucosa</taxon>
    </lineage>
</organism>
<dbReference type="HOGENOM" id="CLU_3288321_0_0_3"/>
<geneLocation type="plasmid" evidence="1 2">
    <name>Cy782201</name>
</geneLocation>
<name>E0UL41_GLOV7</name>
<accession>E0UL41</accession>
<keyword evidence="1" id="KW-0614">Plasmid</keyword>
<reference evidence="2" key="1">
    <citation type="journal article" date="2011" name="MBio">
        <title>Novel metabolic attributes of the genus Cyanothece, comprising a group of unicellular nitrogen-fixing Cyanobacteria.</title>
        <authorList>
            <person name="Bandyopadhyay A."/>
            <person name="Elvitigala T."/>
            <person name="Welsh E."/>
            <person name="Stockel J."/>
            <person name="Liberton M."/>
            <person name="Min H."/>
            <person name="Sherman L.A."/>
            <person name="Pakrasi H.B."/>
        </authorList>
    </citation>
    <scope>NUCLEOTIDE SEQUENCE [LARGE SCALE GENOMIC DNA]</scope>
    <source>
        <strain evidence="2">PCC 7822</strain>
        <plasmid evidence="2">Cy782201</plasmid>
    </source>
</reference>
<sequence length="40" mass="4586">MKKPSYQLASFSLFVESIVSVFRSVSAASAYTIYNKYTDW</sequence>
<dbReference type="AlphaFoldDB" id="E0UL41"/>
<dbReference type="RefSeq" id="WP_013334421.1">
    <property type="nucleotide sequence ID" value="NC_014533.1"/>
</dbReference>